<dbReference type="GO" id="GO:0045259">
    <property type="term" value="C:proton-transporting ATP synthase complex"/>
    <property type="evidence" value="ECO:0007669"/>
    <property type="project" value="UniProtKB-KW"/>
</dbReference>
<evidence type="ECO:0000256" key="3">
    <source>
        <dbReference type="ARBA" id="ARBA00022781"/>
    </source>
</evidence>
<keyword evidence="3 7" id="KW-0375">Hydrogen ion transport</keyword>
<comment type="function">
    <text evidence="7">F(1)F(0) ATP synthase produces ATP from ADP in the presence of a proton or sodium gradient. F-type ATPases consist of two structural domains, F(1) containing the extramembraneous catalytic core and F(0) containing the membrane proton channel, linked together by a central stalk and a peripheral stalk. During catalysis, ATP synthesis in the catalytic domain of F(1) is coupled via a rotary mechanism of the central stalk subunits to proton translocation.</text>
</comment>
<dbReference type="Proteomes" id="UP000823842">
    <property type="component" value="Unassembled WGS sequence"/>
</dbReference>
<dbReference type="InterPro" id="IPR000711">
    <property type="entry name" value="ATPase_OSCP/dsu"/>
</dbReference>
<keyword evidence="7" id="KW-0139">CF(1)</keyword>
<keyword evidence="5 7" id="KW-0472">Membrane</keyword>
<evidence type="ECO:0000256" key="1">
    <source>
        <dbReference type="ARBA" id="ARBA00004370"/>
    </source>
</evidence>
<dbReference type="EMBL" id="DWYZ01000037">
    <property type="protein sequence ID" value="HJB27463.1"/>
    <property type="molecule type" value="Genomic_DNA"/>
</dbReference>
<keyword evidence="6 7" id="KW-0066">ATP synthesis</keyword>
<organism evidence="8 9">
    <name type="scientific">Candidatus Blautia faecavium</name>
    <dbReference type="NCBI Taxonomy" id="2838487"/>
    <lineage>
        <taxon>Bacteria</taxon>
        <taxon>Bacillati</taxon>
        <taxon>Bacillota</taxon>
        <taxon>Clostridia</taxon>
        <taxon>Lachnospirales</taxon>
        <taxon>Lachnospiraceae</taxon>
        <taxon>Blautia</taxon>
    </lineage>
</organism>
<comment type="caution">
    <text evidence="8">The sequence shown here is derived from an EMBL/GenBank/DDBJ whole genome shotgun (WGS) entry which is preliminary data.</text>
</comment>
<evidence type="ECO:0000256" key="2">
    <source>
        <dbReference type="ARBA" id="ARBA00022448"/>
    </source>
</evidence>
<dbReference type="AlphaFoldDB" id="A0A9D2RUR0"/>
<keyword evidence="2 7" id="KW-0813">Transport</keyword>
<protein>
    <recommendedName>
        <fullName evidence="7">ATP synthase subunit delta</fullName>
    </recommendedName>
    <alternativeName>
        <fullName evidence="7">ATP synthase F(1) sector subunit delta</fullName>
    </alternativeName>
    <alternativeName>
        <fullName evidence="7">F-type ATPase subunit delta</fullName>
        <shortName evidence="7">F-ATPase subunit delta</shortName>
    </alternativeName>
</protein>
<proteinExistence type="inferred from homology"/>
<dbReference type="NCBIfam" id="TIGR01145">
    <property type="entry name" value="ATP_synt_delta"/>
    <property type="match status" value="1"/>
</dbReference>
<keyword evidence="4 7" id="KW-0406">Ion transport</keyword>
<reference evidence="8" key="2">
    <citation type="submission" date="2021-04" db="EMBL/GenBank/DDBJ databases">
        <authorList>
            <person name="Gilroy R."/>
        </authorList>
    </citation>
    <scope>NUCLEOTIDE SEQUENCE</scope>
    <source>
        <strain evidence="8">ChiSjej1B19-5720</strain>
    </source>
</reference>
<dbReference type="Gene3D" id="1.10.520.20">
    <property type="entry name" value="N-terminal domain of the delta subunit of the F1F0-ATP synthase"/>
    <property type="match status" value="1"/>
</dbReference>
<reference evidence="8" key="1">
    <citation type="journal article" date="2021" name="PeerJ">
        <title>Extensive microbial diversity within the chicken gut microbiome revealed by metagenomics and culture.</title>
        <authorList>
            <person name="Gilroy R."/>
            <person name="Ravi A."/>
            <person name="Getino M."/>
            <person name="Pursley I."/>
            <person name="Horton D.L."/>
            <person name="Alikhan N.F."/>
            <person name="Baker D."/>
            <person name="Gharbi K."/>
            <person name="Hall N."/>
            <person name="Watson M."/>
            <person name="Adriaenssens E.M."/>
            <person name="Foster-Nyarko E."/>
            <person name="Jarju S."/>
            <person name="Secka A."/>
            <person name="Antonio M."/>
            <person name="Oren A."/>
            <person name="Chaudhuri R.R."/>
            <person name="La Ragione R."/>
            <person name="Hildebrand F."/>
            <person name="Pallen M.J."/>
        </authorList>
    </citation>
    <scope>NUCLEOTIDE SEQUENCE</scope>
    <source>
        <strain evidence="8">ChiSjej1B19-5720</strain>
    </source>
</reference>
<evidence type="ECO:0000313" key="9">
    <source>
        <dbReference type="Proteomes" id="UP000823842"/>
    </source>
</evidence>
<gene>
    <name evidence="7 8" type="primary">atpH</name>
    <name evidence="8" type="ORF">IAA06_01530</name>
</gene>
<sequence length="182" mass="20857">MTDLARIYGRSLYGLAGEEGLTEPIMEQMMQVRRIFRENSEYVPLLLEPSLSRREREDLLDKAFGREIQPYLLNFLKLLCGKNILGEYSACCREYKRLYYQDNGIAEAKVTSASMPNEQQKKALKDRLEKISGKKIVLVWKKDSSVLAGLQVDIEGRRLDGTIKGRLELLSRELKGDGKEIP</sequence>
<dbReference type="SUPFAM" id="SSF47928">
    <property type="entry name" value="N-terminal domain of the delta subunit of the F1F0-ATP synthase"/>
    <property type="match status" value="1"/>
</dbReference>
<accession>A0A9D2RUR0</accession>
<evidence type="ECO:0000256" key="5">
    <source>
        <dbReference type="ARBA" id="ARBA00023136"/>
    </source>
</evidence>
<name>A0A9D2RUR0_9FIRM</name>
<comment type="subcellular location">
    <subcellularLocation>
        <location evidence="7">Cell membrane</location>
        <topology evidence="7">Peripheral membrane protein</topology>
    </subcellularLocation>
    <subcellularLocation>
        <location evidence="1">Membrane</location>
    </subcellularLocation>
</comment>
<keyword evidence="7" id="KW-1003">Cell membrane</keyword>
<dbReference type="GO" id="GO:0046933">
    <property type="term" value="F:proton-transporting ATP synthase activity, rotational mechanism"/>
    <property type="evidence" value="ECO:0007669"/>
    <property type="project" value="UniProtKB-UniRule"/>
</dbReference>
<dbReference type="Pfam" id="PF00213">
    <property type="entry name" value="OSCP"/>
    <property type="match status" value="1"/>
</dbReference>
<evidence type="ECO:0000256" key="6">
    <source>
        <dbReference type="ARBA" id="ARBA00023310"/>
    </source>
</evidence>
<comment type="function">
    <text evidence="7">This protein is part of the stalk that links CF(0) to CF(1). It either transmits conformational changes from CF(0) to CF(1) or is implicated in proton conduction.</text>
</comment>
<dbReference type="PANTHER" id="PTHR11910">
    <property type="entry name" value="ATP SYNTHASE DELTA CHAIN"/>
    <property type="match status" value="1"/>
</dbReference>
<comment type="similarity">
    <text evidence="7">Belongs to the ATPase delta chain family.</text>
</comment>
<dbReference type="GO" id="GO:0005886">
    <property type="term" value="C:plasma membrane"/>
    <property type="evidence" value="ECO:0007669"/>
    <property type="project" value="UniProtKB-SubCell"/>
</dbReference>
<evidence type="ECO:0000313" key="8">
    <source>
        <dbReference type="EMBL" id="HJB27463.1"/>
    </source>
</evidence>
<dbReference type="HAMAP" id="MF_01416">
    <property type="entry name" value="ATP_synth_delta_bact"/>
    <property type="match status" value="1"/>
</dbReference>
<evidence type="ECO:0000256" key="4">
    <source>
        <dbReference type="ARBA" id="ARBA00023065"/>
    </source>
</evidence>
<dbReference type="PRINTS" id="PR00125">
    <property type="entry name" value="ATPASEDELTA"/>
</dbReference>
<evidence type="ECO:0000256" key="7">
    <source>
        <dbReference type="HAMAP-Rule" id="MF_01416"/>
    </source>
</evidence>
<dbReference type="InterPro" id="IPR026015">
    <property type="entry name" value="ATP_synth_OSCP/delta_N_sf"/>
</dbReference>